<accession>A0A0A8HA41</accession>
<feature type="domain" description="Immunity MXAN-0049 protein" evidence="1">
    <location>
        <begin position="39"/>
        <end position="183"/>
    </location>
</feature>
<organism evidence="2 3">
    <name type="scientific">Campylobacter subantarcticus LMG 24374</name>
    <dbReference type="NCBI Taxonomy" id="1388751"/>
    <lineage>
        <taxon>Bacteria</taxon>
        <taxon>Pseudomonadati</taxon>
        <taxon>Campylobacterota</taxon>
        <taxon>Epsilonproteobacteria</taxon>
        <taxon>Campylobacterales</taxon>
        <taxon>Campylobacteraceae</taxon>
        <taxon>Campylobacter</taxon>
    </lineage>
</organism>
<dbReference type="InterPro" id="IPR012433">
    <property type="entry name" value="Imm11"/>
</dbReference>
<evidence type="ECO:0000313" key="2">
    <source>
        <dbReference type="EMBL" id="AJC90852.1"/>
    </source>
</evidence>
<name>A0A0A8HA41_9BACT</name>
<evidence type="ECO:0000259" key="1">
    <source>
        <dbReference type="Pfam" id="PF07791"/>
    </source>
</evidence>
<dbReference type="Proteomes" id="UP000031135">
    <property type="component" value="Chromosome"/>
</dbReference>
<proteinExistence type="predicted"/>
<evidence type="ECO:0000313" key="3">
    <source>
        <dbReference type="Proteomes" id="UP000031135"/>
    </source>
</evidence>
<sequence>MRYYKMMYNYNHNDVDNWYSCDLVDIKNNDEYALLESKPITNWQTPSFEIDKDDGNILTDLIHNDCGWRIVSPKFVNLMQDLIKDCVQYLDVEIKSQEINYYDCKIMHVTKSLEVLDYEHSIYTYMGDNDEYLSITKAVLKKSKLDGSHIFRIKDDEVPVFVSSEFRKIVRENNLLGFSFSEAMVYEN</sequence>
<reference evidence="2 3" key="1">
    <citation type="journal article" date="2014" name="Genome Biol. Evol.">
        <title>Comparative Genomics of the Campylobacter lari Group.</title>
        <authorList>
            <person name="Miller W.G."/>
            <person name="Yee E."/>
            <person name="Chapman M.H."/>
            <person name="Smith T.P."/>
            <person name="Bono J.L."/>
            <person name="Huynh S."/>
            <person name="Parker C.T."/>
            <person name="Vandamme P."/>
            <person name="Luong K."/>
            <person name="Korlach J."/>
        </authorList>
    </citation>
    <scope>NUCLEOTIDE SEQUENCE [LARGE SCALE GENOMIC DNA]</scope>
    <source>
        <strain evidence="2 3">LMG 24374</strain>
    </source>
</reference>
<protein>
    <recommendedName>
        <fullName evidence="1">Immunity MXAN-0049 protein domain-containing protein</fullName>
    </recommendedName>
</protein>
<dbReference type="RefSeq" id="WP_039663998.1">
    <property type="nucleotide sequence ID" value="NZ_CP007772.1"/>
</dbReference>
<dbReference type="HOGENOM" id="CLU_121350_0_0_7"/>
<dbReference type="EMBL" id="CP007772">
    <property type="protein sequence ID" value="AJC90852.1"/>
    <property type="molecule type" value="Genomic_DNA"/>
</dbReference>
<dbReference type="KEGG" id="csm:CSUB8521_1015"/>
<dbReference type="OrthoDB" id="5356505at2"/>
<gene>
    <name evidence="2" type="ORF">CSUB8521_1015</name>
</gene>
<dbReference type="Pfam" id="PF07791">
    <property type="entry name" value="Imm11"/>
    <property type="match status" value="1"/>
</dbReference>
<dbReference type="AlphaFoldDB" id="A0A0A8HA41"/>